<dbReference type="Pfam" id="PF16168">
    <property type="entry name" value="AIDA"/>
    <property type="match status" value="1"/>
</dbReference>
<gene>
    <name evidence="1" type="ORF">EC40967_2272</name>
</gene>
<reference evidence="1 2" key="1">
    <citation type="submission" date="2011-12" db="EMBL/GenBank/DDBJ databases">
        <authorList>
            <person name="Brinkac L."/>
            <person name="Radune D."/>
            <person name="Sanka R."/>
            <person name="Selengut J."/>
            <person name="DebRoy C."/>
            <person name="Feng P."/>
            <person name="Fratamico P.M."/>
            <person name="Kapur V."/>
            <person name="Kariyawasam S."/>
            <person name="Losada L."/>
            <person name="Nierman W.C."/>
            <person name="Nelson K."/>
        </authorList>
    </citation>
    <scope>NUCLEOTIDE SEQUENCE [LARGE SCALE GENOMIC DNA]</scope>
    <source>
        <strain evidence="1 2">4.0967</strain>
    </source>
</reference>
<organism evidence="1 2">
    <name type="scientific">Escherichia coli 4.0967</name>
    <dbReference type="NCBI Taxonomy" id="869687"/>
    <lineage>
        <taxon>Bacteria</taxon>
        <taxon>Pseudomonadati</taxon>
        <taxon>Pseudomonadota</taxon>
        <taxon>Gammaproteobacteria</taxon>
        <taxon>Enterobacterales</taxon>
        <taxon>Enterobacteriaceae</taxon>
        <taxon>Escherichia</taxon>
    </lineage>
</organism>
<name>A0AAN3V7V7_ECOLX</name>
<protein>
    <submittedName>
        <fullName evidence="1">Uncharacterized protein</fullName>
    </submittedName>
</protein>
<evidence type="ECO:0000313" key="1">
    <source>
        <dbReference type="EMBL" id="EII36370.1"/>
    </source>
</evidence>
<dbReference type="SUPFAM" id="SSF51126">
    <property type="entry name" value="Pectin lyase-like"/>
    <property type="match status" value="1"/>
</dbReference>
<evidence type="ECO:0000313" key="2">
    <source>
        <dbReference type="Proteomes" id="UP000003866"/>
    </source>
</evidence>
<dbReference type="Proteomes" id="UP000003866">
    <property type="component" value="Unassembled WGS sequence"/>
</dbReference>
<sequence length="142" mass="13657">MDDGGTLAVSAGGKATDVTMTSGGALIADSGATVEGTNASGKFSIDGISGQASGLLLENGGSFTVNAGGQAGNTTVGYRGTLTLAAGGSLSGRTQLSKGASMVLNGDVVSTGDIVNAGEIRFDNQTTPDAALSRAVAKGASR</sequence>
<accession>A0AAN3V7V7</accession>
<dbReference type="Gene3D" id="2.160.20.20">
    <property type="match status" value="1"/>
</dbReference>
<proteinExistence type="predicted"/>
<dbReference type="EMBL" id="AFAA02000008">
    <property type="protein sequence ID" value="EII36370.1"/>
    <property type="molecule type" value="Genomic_DNA"/>
</dbReference>
<dbReference type="InterPro" id="IPR030930">
    <property type="entry name" value="AIDA"/>
</dbReference>
<dbReference type="InterPro" id="IPR011050">
    <property type="entry name" value="Pectin_lyase_fold/virulence"/>
</dbReference>
<dbReference type="AlphaFoldDB" id="A0AAN3V7V7"/>
<dbReference type="InterPro" id="IPR012332">
    <property type="entry name" value="Autotransporter_pectin_lyase_C"/>
</dbReference>
<comment type="caution">
    <text evidence="1">The sequence shown here is derived from an EMBL/GenBank/DDBJ whole genome shotgun (WGS) entry which is preliminary data.</text>
</comment>
<dbReference type="NCBIfam" id="TIGR04415">
    <property type="entry name" value="O_hepto_targRPT"/>
    <property type="match status" value="1"/>
</dbReference>